<keyword evidence="2" id="KW-0964">Secreted</keyword>
<keyword evidence="6" id="KW-1133">Transmembrane helix</keyword>
<evidence type="ECO:0000256" key="6">
    <source>
        <dbReference type="SAM" id="Phobius"/>
    </source>
</evidence>
<feature type="domain" description="Gram-positive cocci surface proteins LPxTG" evidence="8">
    <location>
        <begin position="93"/>
        <end position="133"/>
    </location>
</feature>
<keyword evidence="4" id="KW-0572">Peptidoglycan-anchor</keyword>
<dbReference type="EMBL" id="JARQBJ010000001">
    <property type="protein sequence ID" value="MDT2808896.1"/>
    <property type="molecule type" value="Genomic_DNA"/>
</dbReference>
<feature type="compositionally biased region" description="Polar residues" evidence="5">
    <location>
        <begin position="75"/>
        <end position="91"/>
    </location>
</feature>
<feature type="region of interest" description="Disordered" evidence="5">
    <location>
        <begin position="47"/>
        <end position="102"/>
    </location>
</feature>
<dbReference type="Proteomes" id="UP001256711">
    <property type="component" value="Unassembled WGS sequence"/>
</dbReference>
<dbReference type="RefSeq" id="WP_311834767.1">
    <property type="nucleotide sequence ID" value="NZ_JARQBJ010000001.1"/>
</dbReference>
<evidence type="ECO:0000313" key="10">
    <source>
        <dbReference type="Proteomes" id="UP001256711"/>
    </source>
</evidence>
<accession>A0AAW8TW21</accession>
<evidence type="ECO:0000256" key="1">
    <source>
        <dbReference type="ARBA" id="ARBA00022512"/>
    </source>
</evidence>
<dbReference type="AlphaFoldDB" id="A0AAW8TW21"/>
<name>A0AAW8TW21_9ENTE</name>
<evidence type="ECO:0000256" key="5">
    <source>
        <dbReference type="SAM" id="MobiDB-lite"/>
    </source>
</evidence>
<organism evidence="9 10">
    <name type="scientific">Enterococcus asini</name>
    <dbReference type="NCBI Taxonomy" id="57732"/>
    <lineage>
        <taxon>Bacteria</taxon>
        <taxon>Bacillati</taxon>
        <taxon>Bacillota</taxon>
        <taxon>Bacilli</taxon>
        <taxon>Lactobacillales</taxon>
        <taxon>Enterococcaceae</taxon>
        <taxon>Enterococcus</taxon>
    </lineage>
</organism>
<comment type="caution">
    <text evidence="9">The sequence shown here is derived from an EMBL/GenBank/DDBJ whole genome shotgun (WGS) entry which is preliminary data.</text>
</comment>
<feature type="chain" id="PRO_5043869128" evidence="7">
    <location>
        <begin position="27"/>
        <end position="136"/>
    </location>
</feature>
<gene>
    <name evidence="9" type="ORF">P7H43_00070</name>
</gene>
<keyword evidence="1" id="KW-0134">Cell wall</keyword>
<keyword evidence="6" id="KW-0812">Transmembrane</keyword>
<keyword evidence="3 7" id="KW-0732">Signal</keyword>
<dbReference type="Pfam" id="PF00746">
    <property type="entry name" value="Gram_pos_anchor"/>
    <property type="match status" value="1"/>
</dbReference>
<feature type="signal peptide" evidence="7">
    <location>
        <begin position="1"/>
        <end position="26"/>
    </location>
</feature>
<sequence>MTYKKACLTLILALLLCVGLPQAVSASGTQEVQLQLTITSEEWAAYHESKDSTEVEEPKVEEPGETAESEEEVKNSVQNPSNSAQNSALKTDSSDKKSSLPQTGAEKGLYAGVFLGKVLLLLGVGGLLWRRKRQMK</sequence>
<evidence type="ECO:0000256" key="4">
    <source>
        <dbReference type="ARBA" id="ARBA00023088"/>
    </source>
</evidence>
<evidence type="ECO:0000256" key="3">
    <source>
        <dbReference type="ARBA" id="ARBA00022729"/>
    </source>
</evidence>
<dbReference type="NCBIfam" id="TIGR01167">
    <property type="entry name" value="LPXTG_anchor"/>
    <property type="match status" value="1"/>
</dbReference>
<keyword evidence="6" id="KW-0472">Membrane</keyword>
<evidence type="ECO:0000259" key="8">
    <source>
        <dbReference type="Pfam" id="PF00746"/>
    </source>
</evidence>
<protein>
    <submittedName>
        <fullName evidence="9">LPXTG cell wall anchor domain-containing protein</fullName>
    </submittedName>
</protein>
<reference evidence="9" key="1">
    <citation type="submission" date="2023-03" db="EMBL/GenBank/DDBJ databases">
        <authorList>
            <person name="Shen W."/>
            <person name="Cai J."/>
        </authorList>
    </citation>
    <scope>NUCLEOTIDE SEQUENCE</scope>
    <source>
        <strain evidence="9">B226-2</strain>
    </source>
</reference>
<feature type="transmembrane region" description="Helical" evidence="6">
    <location>
        <begin position="109"/>
        <end position="129"/>
    </location>
</feature>
<proteinExistence type="predicted"/>
<evidence type="ECO:0000256" key="2">
    <source>
        <dbReference type="ARBA" id="ARBA00022525"/>
    </source>
</evidence>
<feature type="compositionally biased region" description="Basic and acidic residues" evidence="5">
    <location>
        <begin position="47"/>
        <end position="62"/>
    </location>
</feature>
<dbReference type="InterPro" id="IPR019931">
    <property type="entry name" value="LPXTG_anchor"/>
</dbReference>
<evidence type="ECO:0000256" key="7">
    <source>
        <dbReference type="SAM" id="SignalP"/>
    </source>
</evidence>
<evidence type="ECO:0000313" key="9">
    <source>
        <dbReference type="EMBL" id="MDT2808896.1"/>
    </source>
</evidence>